<dbReference type="CDD" id="cd16913">
    <property type="entry name" value="YkuD_like"/>
    <property type="match status" value="1"/>
</dbReference>
<comment type="similarity">
    <text evidence="2">Belongs to the YkuD family.</text>
</comment>
<dbReference type="Pfam" id="PF01471">
    <property type="entry name" value="PG_binding_1"/>
    <property type="match status" value="1"/>
</dbReference>
<dbReference type="InterPro" id="IPR045380">
    <property type="entry name" value="LD_TPept_scaffold_dom"/>
</dbReference>
<evidence type="ECO:0000256" key="2">
    <source>
        <dbReference type="ARBA" id="ARBA00005992"/>
    </source>
</evidence>
<dbReference type="GO" id="GO:0008360">
    <property type="term" value="P:regulation of cell shape"/>
    <property type="evidence" value="ECO:0007669"/>
    <property type="project" value="UniProtKB-UniRule"/>
</dbReference>
<protein>
    <submittedName>
        <fullName evidence="10">L,D-transpeptidase family protein</fullName>
    </submittedName>
</protein>
<feature type="signal peptide" evidence="8">
    <location>
        <begin position="1"/>
        <end position="26"/>
    </location>
</feature>
<accession>A0A848HEP1</accession>
<sequence length="535" mass="59021">MNTRFLKLLAFAAAMAFCLATPGAAAQPGAAAGIRSIAAESLAATPTARPYDERDWLQRFYAPRAYAPAWSEHQANLALALLQGAAVHGLSPEEYGADALRTRLDSGDPRFDTTMTRAMLHYLADLRVGRVRSEYHTALPDPRLKQFDPVEQLRAALDGGGLAAAIQASEPAFPFYARVKDALAHYRQLADEPQQDILPSAKKIKAGEPYRGAAQLRVRLMLLGDLPTDAAPVPDKLYTPELAEGVRQFQLRHGLEEDGVLGKETMAALSVPLPRRVRQLELTLERLRWLPLFGPGRLIAVNLPAYRLWALQLGGPGQEAPLEMRVIVGTAVKTETPLFIGQMRYLEFNPYWNVPRSIALGEILPKLMRNRAWLAENDMELVAAEGGQQGSNAGDDALADLRAGKVRIRQRPGPQNALGAVKFAMPNPMNIYLHSTSQRELFARSRRDLSHGCIRVEKPLDLAHFVLGGQPGWTFDSIEMAMEPGPMRKVSLAAPVPVVLFYATAMVDREGRVLFSRDVYQRDPLLEAALQAHRE</sequence>
<dbReference type="GO" id="GO:0016740">
    <property type="term" value="F:transferase activity"/>
    <property type="evidence" value="ECO:0007669"/>
    <property type="project" value="UniProtKB-KW"/>
</dbReference>
<dbReference type="SUPFAM" id="SSF47090">
    <property type="entry name" value="PGBD-like"/>
    <property type="match status" value="1"/>
</dbReference>
<keyword evidence="8" id="KW-0732">Signal</keyword>
<proteinExistence type="inferred from homology"/>
<dbReference type="GO" id="GO:0071555">
    <property type="term" value="P:cell wall organization"/>
    <property type="evidence" value="ECO:0007669"/>
    <property type="project" value="UniProtKB-UniRule"/>
</dbReference>
<dbReference type="AlphaFoldDB" id="A0A848HEP1"/>
<dbReference type="InterPro" id="IPR005490">
    <property type="entry name" value="LD_TPept_cat_dom"/>
</dbReference>
<evidence type="ECO:0000259" key="9">
    <source>
        <dbReference type="PROSITE" id="PS52029"/>
    </source>
</evidence>
<dbReference type="InterPro" id="IPR036366">
    <property type="entry name" value="PGBDSf"/>
</dbReference>
<organism evidence="10 11">
    <name type="scientific">Massilia polaris</name>
    <dbReference type="NCBI Taxonomy" id="2728846"/>
    <lineage>
        <taxon>Bacteria</taxon>
        <taxon>Pseudomonadati</taxon>
        <taxon>Pseudomonadota</taxon>
        <taxon>Betaproteobacteria</taxon>
        <taxon>Burkholderiales</taxon>
        <taxon>Oxalobacteraceae</taxon>
        <taxon>Telluria group</taxon>
        <taxon>Massilia</taxon>
    </lineage>
</organism>
<dbReference type="Pfam" id="PF03734">
    <property type="entry name" value="YkuD"/>
    <property type="match status" value="1"/>
</dbReference>
<feature type="active site" description="Proton donor/acceptor" evidence="7">
    <location>
        <position position="434"/>
    </location>
</feature>
<evidence type="ECO:0000256" key="7">
    <source>
        <dbReference type="PROSITE-ProRule" id="PRU01373"/>
    </source>
</evidence>
<gene>
    <name evidence="10" type="ORF">HHL21_02210</name>
</gene>
<dbReference type="InterPro" id="IPR036365">
    <property type="entry name" value="PGBD-like_sf"/>
</dbReference>
<evidence type="ECO:0000313" key="10">
    <source>
        <dbReference type="EMBL" id="NML59915.1"/>
    </source>
</evidence>
<feature type="domain" description="L,D-TPase catalytic" evidence="9">
    <location>
        <begin position="297"/>
        <end position="475"/>
    </location>
</feature>
<evidence type="ECO:0000313" key="11">
    <source>
        <dbReference type="Proteomes" id="UP000583752"/>
    </source>
</evidence>
<dbReference type="SUPFAM" id="SSF141523">
    <property type="entry name" value="L,D-transpeptidase catalytic domain-like"/>
    <property type="match status" value="1"/>
</dbReference>
<keyword evidence="6 7" id="KW-0961">Cell wall biogenesis/degradation</keyword>
<keyword evidence="5 7" id="KW-0573">Peptidoglycan synthesis</keyword>
<dbReference type="PANTHER" id="PTHR41533">
    <property type="entry name" value="L,D-TRANSPEPTIDASE HI_1667-RELATED"/>
    <property type="match status" value="1"/>
</dbReference>
<comment type="pathway">
    <text evidence="1 7">Cell wall biogenesis; peptidoglycan biosynthesis.</text>
</comment>
<keyword evidence="3" id="KW-0808">Transferase</keyword>
<evidence type="ECO:0000256" key="8">
    <source>
        <dbReference type="SAM" id="SignalP"/>
    </source>
</evidence>
<dbReference type="GO" id="GO:0004180">
    <property type="term" value="F:carboxypeptidase activity"/>
    <property type="evidence" value="ECO:0007669"/>
    <property type="project" value="UniProtKB-ARBA"/>
</dbReference>
<dbReference type="RefSeq" id="WP_169463603.1">
    <property type="nucleotide sequence ID" value="NZ_JABBGG010000001.1"/>
</dbReference>
<evidence type="ECO:0000256" key="3">
    <source>
        <dbReference type="ARBA" id="ARBA00022679"/>
    </source>
</evidence>
<dbReference type="Gene3D" id="1.10.101.10">
    <property type="entry name" value="PGBD-like superfamily/PGBD"/>
    <property type="match status" value="1"/>
</dbReference>
<name>A0A848HEP1_9BURK</name>
<dbReference type="InterPro" id="IPR052905">
    <property type="entry name" value="LD-transpeptidase_YkuD-like"/>
</dbReference>
<dbReference type="PANTHER" id="PTHR41533:SF2">
    <property type="entry name" value="BLR7131 PROTEIN"/>
    <property type="match status" value="1"/>
</dbReference>
<evidence type="ECO:0000256" key="1">
    <source>
        <dbReference type="ARBA" id="ARBA00004752"/>
    </source>
</evidence>
<dbReference type="Proteomes" id="UP000583752">
    <property type="component" value="Unassembled WGS sequence"/>
</dbReference>
<dbReference type="InterPro" id="IPR002477">
    <property type="entry name" value="Peptidoglycan-bd-like"/>
</dbReference>
<feature type="chain" id="PRO_5032791521" evidence="8">
    <location>
        <begin position="27"/>
        <end position="535"/>
    </location>
</feature>
<dbReference type="Gene3D" id="2.40.440.10">
    <property type="entry name" value="L,D-transpeptidase catalytic domain-like"/>
    <property type="match status" value="1"/>
</dbReference>
<dbReference type="UniPathway" id="UPA00219"/>
<evidence type="ECO:0000256" key="6">
    <source>
        <dbReference type="ARBA" id="ARBA00023316"/>
    </source>
</evidence>
<dbReference type="Pfam" id="PF20142">
    <property type="entry name" value="Scaffold"/>
    <property type="match status" value="1"/>
</dbReference>
<evidence type="ECO:0000256" key="5">
    <source>
        <dbReference type="ARBA" id="ARBA00022984"/>
    </source>
</evidence>
<reference evidence="10 11" key="1">
    <citation type="submission" date="2020-04" db="EMBL/GenBank/DDBJ databases">
        <title>Massilia sp. RP-1-19 isolated from soil.</title>
        <authorList>
            <person name="Dahal R.H."/>
        </authorList>
    </citation>
    <scope>NUCLEOTIDE SEQUENCE [LARGE SCALE GENOMIC DNA]</scope>
    <source>
        <strain evidence="10 11">RP-1-19</strain>
    </source>
</reference>
<dbReference type="PROSITE" id="PS52029">
    <property type="entry name" value="LD_TPASE"/>
    <property type="match status" value="1"/>
</dbReference>
<keyword evidence="4 7" id="KW-0133">Cell shape</keyword>
<dbReference type="EMBL" id="JABBGG010000001">
    <property type="protein sequence ID" value="NML59915.1"/>
    <property type="molecule type" value="Genomic_DNA"/>
</dbReference>
<evidence type="ECO:0000256" key="4">
    <source>
        <dbReference type="ARBA" id="ARBA00022960"/>
    </source>
</evidence>
<feature type="active site" description="Nucleophile" evidence="7">
    <location>
        <position position="453"/>
    </location>
</feature>
<keyword evidence="11" id="KW-1185">Reference proteome</keyword>
<comment type="caution">
    <text evidence="10">The sequence shown here is derived from an EMBL/GenBank/DDBJ whole genome shotgun (WGS) entry which is preliminary data.</text>
</comment>
<dbReference type="GO" id="GO:0009252">
    <property type="term" value="P:peptidoglycan biosynthetic process"/>
    <property type="evidence" value="ECO:0007669"/>
    <property type="project" value="UniProtKB-UniPathway"/>
</dbReference>
<dbReference type="InterPro" id="IPR038063">
    <property type="entry name" value="Transpep_catalytic_dom"/>
</dbReference>